<dbReference type="InterPro" id="IPR011989">
    <property type="entry name" value="ARM-like"/>
</dbReference>
<dbReference type="Proteomes" id="UP000318380">
    <property type="component" value="Unassembled WGS sequence"/>
</dbReference>
<evidence type="ECO:0000313" key="2">
    <source>
        <dbReference type="Proteomes" id="UP000318380"/>
    </source>
</evidence>
<name>A0A561BYC6_9ACTN</name>
<dbReference type="PANTHER" id="PTHR12697:SF20">
    <property type="entry name" value="HEAT REPEAT-CONTAINING PROTEIN 4"/>
    <property type="match status" value="1"/>
</dbReference>
<dbReference type="OrthoDB" id="3386844at2"/>
<dbReference type="InterPro" id="IPR016024">
    <property type="entry name" value="ARM-type_fold"/>
</dbReference>
<accession>A0A561BYC6</accession>
<protein>
    <submittedName>
        <fullName evidence="1">HEAT repeat protein</fullName>
    </submittedName>
</protein>
<keyword evidence="2" id="KW-1185">Reference proteome</keyword>
<dbReference type="EMBL" id="VIVK01000001">
    <property type="protein sequence ID" value="TWD83838.1"/>
    <property type="molecule type" value="Genomic_DNA"/>
</dbReference>
<comment type="caution">
    <text evidence="1">The sequence shown here is derived from an EMBL/GenBank/DDBJ whole genome shotgun (WGS) entry which is preliminary data.</text>
</comment>
<dbReference type="Pfam" id="PF13646">
    <property type="entry name" value="HEAT_2"/>
    <property type="match status" value="1"/>
</dbReference>
<organism evidence="1 2">
    <name type="scientific">Kribbella amoyensis</name>
    <dbReference type="NCBI Taxonomy" id="996641"/>
    <lineage>
        <taxon>Bacteria</taxon>
        <taxon>Bacillati</taxon>
        <taxon>Actinomycetota</taxon>
        <taxon>Actinomycetes</taxon>
        <taxon>Propionibacteriales</taxon>
        <taxon>Kribbellaceae</taxon>
        <taxon>Kribbella</taxon>
    </lineage>
</organism>
<dbReference type="AlphaFoldDB" id="A0A561BYC6"/>
<dbReference type="PANTHER" id="PTHR12697">
    <property type="entry name" value="PBS LYASE HEAT-LIKE PROTEIN"/>
    <property type="match status" value="1"/>
</dbReference>
<evidence type="ECO:0000313" key="1">
    <source>
        <dbReference type="EMBL" id="TWD83838.1"/>
    </source>
</evidence>
<dbReference type="SUPFAM" id="SSF48371">
    <property type="entry name" value="ARM repeat"/>
    <property type="match status" value="1"/>
</dbReference>
<reference evidence="1 2" key="1">
    <citation type="submission" date="2019-06" db="EMBL/GenBank/DDBJ databases">
        <title>Sequencing the genomes of 1000 actinobacteria strains.</title>
        <authorList>
            <person name="Klenk H.-P."/>
        </authorList>
    </citation>
    <scope>NUCLEOTIDE SEQUENCE [LARGE SCALE GENOMIC DNA]</scope>
    <source>
        <strain evidence="1 2">DSM 24683</strain>
    </source>
</reference>
<dbReference type="RefSeq" id="WP_145810770.1">
    <property type="nucleotide sequence ID" value="NZ_VIVK01000001.1"/>
</dbReference>
<dbReference type="GO" id="GO:0019135">
    <property type="term" value="F:deoxyhypusine monooxygenase activity"/>
    <property type="evidence" value="ECO:0007669"/>
    <property type="project" value="TreeGrafter"/>
</dbReference>
<sequence>MVADKRETPRELIRAACAEHGDDAVIDWSVDLLTGVVAPEDAFVPPLLEKLKWLAGPSVGGWAELDPVNFYWVRVWAARAFLYVWRDDVVDALLIAADDPAWRVREHVARITAHRELGQLVDALLPMLDHELPRVRAAAVRAVGAAGEYEHVEAIEAHRDDPDQAVRAAVERALDQLATRLDRDLH</sequence>
<gene>
    <name evidence="1" type="ORF">FB561_5007</name>
</gene>
<dbReference type="Gene3D" id="1.25.10.10">
    <property type="entry name" value="Leucine-rich Repeat Variant"/>
    <property type="match status" value="1"/>
</dbReference>
<proteinExistence type="predicted"/>